<dbReference type="PROSITE" id="PS51186">
    <property type="entry name" value="GNAT"/>
    <property type="match status" value="1"/>
</dbReference>
<name>A0A143HID1_MICTH</name>
<dbReference type="Proteomes" id="UP000076077">
    <property type="component" value="Chromosome"/>
</dbReference>
<accession>A0A143HID1</accession>
<dbReference type="KEGG" id="mthd:A3224_01525"/>
<dbReference type="OrthoDB" id="2895575at2"/>
<keyword evidence="3" id="KW-1185">Reference proteome</keyword>
<dbReference type="Gene3D" id="3.40.630.30">
    <property type="match status" value="1"/>
</dbReference>
<evidence type="ECO:0000259" key="1">
    <source>
        <dbReference type="PROSITE" id="PS51186"/>
    </source>
</evidence>
<proteinExistence type="predicted"/>
<dbReference type="STRING" id="252514.A3224_01525"/>
<dbReference type="InterPro" id="IPR016181">
    <property type="entry name" value="Acyl_CoA_acyltransferase"/>
</dbReference>
<feature type="domain" description="N-acetyltransferase" evidence="1">
    <location>
        <begin position="128"/>
        <end position="266"/>
    </location>
</feature>
<dbReference type="Pfam" id="PF13508">
    <property type="entry name" value="Acetyltransf_7"/>
    <property type="match status" value="1"/>
</dbReference>
<dbReference type="EMBL" id="CP014864">
    <property type="protein sequence ID" value="AMX01433.1"/>
    <property type="molecule type" value="Genomic_DNA"/>
</dbReference>
<evidence type="ECO:0000313" key="3">
    <source>
        <dbReference type="Proteomes" id="UP000076077"/>
    </source>
</evidence>
<dbReference type="SUPFAM" id="SSF55729">
    <property type="entry name" value="Acyl-CoA N-acyltransferases (Nat)"/>
    <property type="match status" value="1"/>
</dbReference>
<dbReference type="AlphaFoldDB" id="A0A143HID1"/>
<keyword evidence="2" id="KW-0808">Transferase</keyword>
<dbReference type="CDD" id="cd04301">
    <property type="entry name" value="NAT_SF"/>
    <property type="match status" value="1"/>
</dbReference>
<dbReference type="RefSeq" id="WP_067150556.1">
    <property type="nucleotide sequence ID" value="NZ_CP014864.1"/>
</dbReference>
<evidence type="ECO:0000313" key="2">
    <source>
        <dbReference type="EMBL" id="AMX01433.1"/>
    </source>
</evidence>
<dbReference type="GO" id="GO:0016747">
    <property type="term" value="F:acyltransferase activity, transferring groups other than amino-acyl groups"/>
    <property type="evidence" value="ECO:0007669"/>
    <property type="project" value="InterPro"/>
</dbReference>
<dbReference type="InterPro" id="IPR000182">
    <property type="entry name" value="GNAT_dom"/>
</dbReference>
<dbReference type="GeneID" id="76606724"/>
<gene>
    <name evidence="2" type="ORF">A3224_01525</name>
</gene>
<organism evidence="2 3">
    <name type="scientific">Microbulbifer thermotolerans</name>
    <dbReference type="NCBI Taxonomy" id="252514"/>
    <lineage>
        <taxon>Bacteria</taxon>
        <taxon>Pseudomonadati</taxon>
        <taxon>Pseudomonadota</taxon>
        <taxon>Gammaproteobacteria</taxon>
        <taxon>Cellvibrionales</taxon>
        <taxon>Microbulbiferaceae</taxon>
        <taxon>Microbulbifer</taxon>
    </lineage>
</organism>
<reference evidence="3" key="1">
    <citation type="submission" date="2016-03" db="EMBL/GenBank/DDBJ databases">
        <authorList>
            <person name="Lee Y.-S."/>
            <person name="Choi Y.-L."/>
        </authorList>
    </citation>
    <scope>NUCLEOTIDE SEQUENCE [LARGE SCALE GENOMIC DNA]</scope>
    <source>
        <strain evidence="3">DAU221</strain>
    </source>
</reference>
<protein>
    <submittedName>
        <fullName evidence="2">Acetyltransferase</fullName>
    </submittedName>
</protein>
<sequence length="266" mass="29837">MKYSLSAKNLVCRNLEARASYCAGLLNPDHSKEITGVLRADSGLLSHTFNQAVTSAVMPTRILQRFVVDYFSERHSPFTLWHCASKPLDDTELSALGLKRQESRVAMAVEVKRLALDRETPPELSGKLEIAPVAAEELDRYGDIQAAFYSGVREGLQIKKFYQELKETAEQKRSRLKFFFAKLEGEEVAAGCLFASTDALGFYDLATREEYRGRGIGRALFHHLVGQVLSSHHKFAVALVPVERQELLLETGFFAVGEVAQYRYEA</sequence>